<dbReference type="PANTHER" id="PTHR28620:SF1">
    <property type="entry name" value="CENP-V_GFA DOMAIN-CONTAINING PROTEIN"/>
    <property type="match status" value="1"/>
</dbReference>
<dbReference type="InterPro" id="IPR052355">
    <property type="entry name" value="CENP-V-like"/>
</dbReference>
<evidence type="ECO:0000259" key="4">
    <source>
        <dbReference type="PROSITE" id="PS51891"/>
    </source>
</evidence>
<dbReference type="GO" id="GO:0016846">
    <property type="term" value="F:carbon-sulfur lyase activity"/>
    <property type="evidence" value="ECO:0007669"/>
    <property type="project" value="InterPro"/>
</dbReference>
<accession>A0A081KCB8</accession>
<evidence type="ECO:0000313" key="6">
    <source>
        <dbReference type="Proteomes" id="UP000027997"/>
    </source>
</evidence>
<sequence length="116" mass="13145">MKHTGSCHCKAISFEFEGPEIDSGLRCNCSICVRKGAVMTAFIVDPDEMYIDDKQGLLEHYEFGSGVARHYFCRACGIYPFHQTLRKKDHYRINIGCLENIDSLSIPYEIFNGASL</sequence>
<name>A0A081KCB8_9GAMM</name>
<dbReference type="InterPro" id="IPR006913">
    <property type="entry name" value="CENP-V/GFA"/>
</dbReference>
<evidence type="ECO:0000256" key="1">
    <source>
        <dbReference type="ARBA" id="ARBA00005495"/>
    </source>
</evidence>
<dbReference type="eggNOG" id="COG3791">
    <property type="taxonomic scope" value="Bacteria"/>
</dbReference>
<protein>
    <submittedName>
        <fullName evidence="5">Aldehyde-activating protein</fullName>
    </submittedName>
</protein>
<dbReference type="InterPro" id="IPR011057">
    <property type="entry name" value="Mss4-like_sf"/>
</dbReference>
<dbReference type="EMBL" id="JOJP01000001">
    <property type="protein sequence ID" value="KEI71794.1"/>
    <property type="molecule type" value="Genomic_DNA"/>
</dbReference>
<comment type="caution">
    <text evidence="5">The sequence shown here is derived from an EMBL/GenBank/DDBJ whole genome shotgun (WGS) entry which is preliminary data.</text>
</comment>
<organism evidence="5 6">
    <name type="scientific">Endozoicomonas elysicola</name>
    <dbReference type="NCBI Taxonomy" id="305900"/>
    <lineage>
        <taxon>Bacteria</taxon>
        <taxon>Pseudomonadati</taxon>
        <taxon>Pseudomonadota</taxon>
        <taxon>Gammaproteobacteria</taxon>
        <taxon>Oceanospirillales</taxon>
        <taxon>Endozoicomonadaceae</taxon>
        <taxon>Endozoicomonas</taxon>
    </lineage>
</organism>
<dbReference type="PANTHER" id="PTHR28620">
    <property type="entry name" value="CENTROMERE PROTEIN V"/>
    <property type="match status" value="1"/>
</dbReference>
<proteinExistence type="inferred from homology"/>
<dbReference type="STRING" id="305900.GV64_14540"/>
<keyword evidence="2" id="KW-0479">Metal-binding</keyword>
<feature type="domain" description="CENP-V/GFA" evidence="4">
    <location>
        <begin position="3"/>
        <end position="109"/>
    </location>
</feature>
<evidence type="ECO:0000256" key="3">
    <source>
        <dbReference type="ARBA" id="ARBA00022833"/>
    </source>
</evidence>
<keyword evidence="6" id="KW-1185">Reference proteome</keyword>
<dbReference type="Gene3D" id="2.170.150.70">
    <property type="match status" value="1"/>
</dbReference>
<comment type="similarity">
    <text evidence="1">Belongs to the Gfa family.</text>
</comment>
<keyword evidence="3" id="KW-0862">Zinc</keyword>
<evidence type="ECO:0000256" key="2">
    <source>
        <dbReference type="ARBA" id="ARBA00022723"/>
    </source>
</evidence>
<dbReference type="PROSITE" id="PS51891">
    <property type="entry name" value="CENP_V_GFA"/>
    <property type="match status" value="1"/>
</dbReference>
<dbReference type="AlphaFoldDB" id="A0A081KCB8"/>
<dbReference type="SUPFAM" id="SSF51316">
    <property type="entry name" value="Mss4-like"/>
    <property type="match status" value="1"/>
</dbReference>
<dbReference type="Proteomes" id="UP000027997">
    <property type="component" value="Unassembled WGS sequence"/>
</dbReference>
<gene>
    <name evidence="5" type="ORF">GV64_14540</name>
</gene>
<dbReference type="Pfam" id="PF04828">
    <property type="entry name" value="GFA"/>
    <property type="match status" value="1"/>
</dbReference>
<evidence type="ECO:0000313" key="5">
    <source>
        <dbReference type="EMBL" id="KEI71794.1"/>
    </source>
</evidence>
<dbReference type="GO" id="GO:0046872">
    <property type="term" value="F:metal ion binding"/>
    <property type="evidence" value="ECO:0007669"/>
    <property type="project" value="UniProtKB-KW"/>
</dbReference>
<dbReference type="RefSeq" id="WP_020583509.1">
    <property type="nucleotide sequence ID" value="NZ_JOJP01000001.1"/>
</dbReference>
<reference evidence="5 6" key="1">
    <citation type="submission" date="2014-06" db="EMBL/GenBank/DDBJ databases">
        <title>Whole Genome Sequences of Three Symbiotic Endozoicomonas Bacteria.</title>
        <authorList>
            <person name="Neave M.J."/>
            <person name="Apprill A."/>
            <person name="Voolstra C.R."/>
        </authorList>
    </citation>
    <scope>NUCLEOTIDE SEQUENCE [LARGE SCALE GENOMIC DNA]</scope>
    <source>
        <strain evidence="5 6">DSM 22380</strain>
    </source>
</reference>